<dbReference type="Gene3D" id="1.10.10.10">
    <property type="entry name" value="Winged helix-like DNA-binding domain superfamily/Winged helix DNA-binding domain"/>
    <property type="match status" value="1"/>
</dbReference>
<reference evidence="1 2" key="1">
    <citation type="journal article" date="2016" name="Nat. Commun.">
        <title>Thousands of microbial genomes shed light on interconnected biogeochemical processes in an aquifer system.</title>
        <authorList>
            <person name="Anantharaman K."/>
            <person name="Brown C.T."/>
            <person name="Hug L.A."/>
            <person name="Sharon I."/>
            <person name="Castelle C.J."/>
            <person name="Probst A.J."/>
            <person name="Thomas B.C."/>
            <person name="Singh A."/>
            <person name="Wilkins M.J."/>
            <person name="Karaoz U."/>
            <person name="Brodie E.L."/>
            <person name="Williams K.H."/>
            <person name="Hubbard S.S."/>
            <person name="Banfield J.F."/>
        </authorList>
    </citation>
    <scope>NUCLEOTIDE SEQUENCE [LARGE SCALE GENOMIC DNA]</scope>
</reference>
<comment type="caution">
    <text evidence="1">The sequence shown here is derived from an EMBL/GenBank/DDBJ whole genome shotgun (WGS) entry which is preliminary data.</text>
</comment>
<dbReference type="Pfam" id="PF04255">
    <property type="entry name" value="DUF433"/>
    <property type="match status" value="1"/>
</dbReference>
<organism evidence="1 2">
    <name type="scientific">Candidatus Portnoybacteria bacterium RIFCSPHIGHO2_01_FULL_40_12b</name>
    <dbReference type="NCBI Taxonomy" id="1801994"/>
    <lineage>
        <taxon>Bacteria</taxon>
        <taxon>Candidatus Portnoyibacteriota</taxon>
    </lineage>
</organism>
<dbReference type="PANTHER" id="PTHR34849">
    <property type="entry name" value="SSL5025 PROTEIN"/>
    <property type="match status" value="1"/>
</dbReference>
<dbReference type="InterPro" id="IPR036388">
    <property type="entry name" value="WH-like_DNA-bd_sf"/>
</dbReference>
<dbReference type="InterPro" id="IPR009057">
    <property type="entry name" value="Homeodomain-like_sf"/>
</dbReference>
<evidence type="ECO:0000313" key="2">
    <source>
        <dbReference type="Proteomes" id="UP000176974"/>
    </source>
</evidence>
<dbReference type="PANTHER" id="PTHR34849:SF3">
    <property type="entry name" value="SSR2962 PROTEIN"/>
    <property type="match status" value="1"/>
</dbReference>
<protein>
    <submittedName>
        <fullName evidence="1">Antitoxin</fullName>
    </submittedName>
</protein>
<evidence type="ECO:0000313" key="1">
    <source>
        <dbReference type="EMBL" id="OGZ35317.1"/>
    </source>
</evidence>
<sequence>MNRITYNKKIFGGKPIIKGTRISVEFILELLASGMTVEEIVEEYPRLKKADVLAAIDYAAKTVKREELVFA</sequence>
<dbReference type="InterPro" id="IPR007367">
    <property type="entry name" value="DUF433"/>
</dbReference>
<gene>
    <name evidence="1" type="ORF">A2815_02405</name>
</gene>
<dbReference type="EMBL" id="MHMY01000012">
    <property type="protein sequence ID" value="OGZ35317.1"/>
    <property type="molecule type" value="Genomic_DNA"/>
</dbReference>
<proteinExistence type="predicted"/>
<name>A0A1G2FBR8_9BACT</name>
<dbReference type="SUPFAM" id="SSF46689">
    <property type="entry name" value="Homeodomain-like"/>
    <property type="match status" value="1"/>
</dbReference>
<accession>A0A1G2FBR8</accession>
<dbReference type="AlphaFoldDB" id="A0A1G2FBR8"/>
<dbReference type="Proteomes" id="UP000176974">
    <property type="component" value="Unassembled WGS sequence"/>
</dbReference>